<feature type="transmembrane region" description="Helical" evidence="6">
    <location>
        <begin position="12"/>
        <end position="35"/>
    </location>
</feature>
<evidence type="ECO:0000256" key="3">
    <source>
        <dbReference type="ARBA" id="ARBA00023054"/>
    </source>
</evidence>
<keyword evidence="6" id="KW-0812">Transmembrane</keyword>
<reference evidence="7 8" key="1">
    <citation type="submission" date="2017-05" db="EMBL/GenBank/DDBJ databases">
        <authorList>
            <person name="Varghese N."/>
            <person name="Submissions S."/>
        </authorList>
    </citation>
    <scope>NUCLEOTIDE SEQUENCE [LARGE SCALE GENOMIC DNA]</scope>
    <source>
        <strain evidence="7 8">DSM 46834</strain>
    </source>
</reference>
<keyword evidence="8" id="KW-1185">Reference proteome</keyword>
<name>A0A521CHE9_9ACTN</name>
<organism evidence="7 8">
    <name type="scientific">Geodermatophilus aquaeductus</name>
    <dbReference type="NCBI Taxonomy" id="1564161"/>
    <lineage>
        <taxon>Bacteria</taxon>
        <taxon>Bacillati</taxon>
        <taxon>Actinomycetota</taxon>
        <taxon>Actinomycetes</taxon>
        <taxon>Geodermatophilales</taxon>
        <taxon>Geodermatophilaceae</taxon>
        <taxon>Geodermatophilus</taxon>
    </lineage>
</organism>
<dbReference type="AlphaFoldDB" id="A0A521CHE9"/>
<dbReference type="Pfam" id="PF02646">
    <property type="entry name" value="RmuC"/>
    <property type="match status" value="1"/>
</dbReference>
<comment type="similarity">
    <text evidence="2">Belongs to the RmuC family.</text>
</comment>
<keyword evidence="4" id="KW-0233">DNA recombination</keyword>
<gene>
    <name evidence="7" type="ORF">SAMN06273567_102402</name>
</gene>
<evidence type="ECO:0000313" key="7">
    <source>
        <dbReference type="EMBL" id="SMO58842.1"/>
    </source>
</evidence>
<protein>
    <submittedName>
        <fullName evidence="7">DNA recombination protein RmuC</fullName>
    </submittedName>
</protein>
<dbReference type="GO" id="GO:0006310">
    <property type="term" value="P:DNA recombination"/>
    <property type="evidence" value="ECO:0007669"/>
    <property type="project" value="UniProtKB-KW"/>
</dbReference>
<sequence>MLHPALVDAASLLLGLLLGVLLGAAVTLGVVALLARRRPTDEGLEPLHESLDHLHRLLAGIERDRATAHGELREQMGTVGQTSALLRQETAALVTALRTPHVRGRWGEVQLRRVVEVAGLLEHCDFVEQPSSVNDEGAGVRPDLVVTLSDGRQVVVDAKVPFTGYIEAVQATDQAVRDQRVAAHARQLRTHVDQLAARRYPTAFRPAAPFTVLFVPSDGFLTTALEAEPALLEYGFGRDVVIATPSTLLALLRTVAHSWRQERLARDADQVIEVGRRLHARLTTLSGHLTRLGSALGSTLTRYNETVGSYERSVLAAARRFDDLGVGETPVPTPEPVEAVVRQLRPAGEEPPQLPDGDDAPLRWRLTDGG</sequence>
<keyword evidence="6" id="KW-0472">Membrane</keyword>
<feature type="region of interest" description="Disordered" evidence="5">
    <location>
        <begin position="345"/>
        <end position="370"/>
    </location>
</feature>
<comment type="function">
    <text evidence="1">Involved in DNA recombination.</text>
</comment>
<evidence type="ECO:0000313" key="8">
    <source>
        <dbReference type="Proteomes" id="UP000317484"/>
    </source>
</evidence>
<evidence type="ECO:0000256" key="2">
    <source>
        <dbReference type="ARBA" id="ARBA00009840"/>
    </source>
</evidence>
<dbReference type="PANTHER" id="PTHR30563:SF0">
    <property type="entry name" value="DNA RECOMBINATION PROTEIN RMUC"/>
    <property type="match status" value="1"/>
</dbReference>
<evidence type="ECO:0000256" key="1">
    <source>
        <dbReference type="ARBA" id="ARBA00003416"/>
    </source>
</evidence>
<evidence type="ECO:0000256" key="5">
    <source>
        <dbReference type="SAM" id="MobiDB-lite"/>
    </source>
</evidence>
<feature type="compositionally biased region" description="Basic and acidic residues" evidence="5">
    <location>
        <begin position="360"/>
        <end position="370"/>
    </location>
</feature>
<keyword evidence="3" id="KW-0175">Coiled coil</keyword>
<dbReference type="Proteomes" id="UP000317484">
    <property type="component" value="Unassembled WGS sequence"/>
</dbReference>
<dbReference type="PANTHER" id="PTHR30563">
    <property type="entry name" value="DNA RECOMBINATION PROTEIN RMUC"/>
    <property type="match status" value="1"/>
</dbReference>
<dbReference type="InterPro" id="IPR003798">
    <property type="entry name" value="DNA_recombination_RmuC"/>
</dbReference>
<evidence type="ECO:0000256" key="6">
    <source>
        <dbReference type="SAM" id="Phobius"/>
    </source>
</evidence>
<keyword evidence="6" id="KW-1133">Transmembrane helix</keyword>
<proteinExistence type="inferred from homology"/>
<evidence type="ECO:0000256" key="4">
    <source>
        <dbReference type="ARBA" id="ARBA00023172"/>
    </source>
</evidence>
<accession>A0A521CHE9</accession>
<dbReference type="EMBL" id="FXTJ01000002">
    <property type="protein sequence ID" value="SMO58842.1"/>
    <property type="molecule type" value="Genomic_DNA"/>
</dbReference>